<accession>A0AAD1G0Y7</accession>
<protein>
    <submittedName>
        <fullName evidence="1">Uncharacterized protein</fullName>
    </submittedName>
</protein>
<reference evidence="1 3" key="1">
    <citation type="submission" date="2018-06" db="EMBL/GenBank/DDBJ databases">
        <title>Complete Genome Sequence of the Microcystin-Degrading Bacterium Sphingosinicella microcystinivorans Strain B-9.</title>
        <authorList>
            <person name="Jin H."/>
            <person name="Nishizawa T."/>
            <person name="Guo Y."/>
            <person name="Nishizawa A."/>
            <person name="Park H."/>
            <person name="Kato H."/>
            <person name="Tsuji K."/>
            <person name="Harada K."/>
        </authorList>
    </citation>
    <scope>NUCLEOTIDE SEQUENCE [LARGE SCALE GENOMIC DNA]</scope>
    <source>
        <strain evidence="1 3">B9</strain>
    </source>
</reference>
<dbReference type="EMBL" id="RBWX01000007">
    <property type="protein sequence ID" value="RKS91188.1"/>
    <property type="molecule type" value="Genomic_DNA"/>
</dbReference>
<dbReference type="RefSeq" id="WP_243445609.1">
    <property type="nucleotide sequence ID" value="NZ_AP018711.1"/>
</dbReference>
<name>A0AAD1G0Y7_SPHMI</name>
<reference evidence="2 4" key="2">
    <citation type="submission" date="2018-10" db="EMBL/GenBank/DDBJ databases">
        <title>Genomic Encyclopedia of Type Strains, Phase IV (KMG-IV): sequencing the most valuable type-strain genomes for metagenomic binning, comparative biology and taxonomic classification.</title>
        <authorList>
            <person name="Goeker M."/>
        </authorList>
    </citation>
    <scope>NUCLEOTIDE SEQUENCE [LARGE SCALE GENOMIC DNA]</scope>
    <source>
        <strain evidence="2 4">DSM 19791</strain>
    </source>
</reference>
<sequence>MTDIAFLGDPAIKAQALVRLRSHIAAGTFVIFPAWEDGKANVIGALVEADDKQAFADQYGYPLALATTLEGIVNAFGFSPNAEAFVESLLERTPVGADLSRVVPQVLVYLLDRPDIVALTARHPEVEQCRRAIVALHQRLIAGDEPDRKEWKSARMASVAASDTITDDTLLHMASLIVEAAAWPATARSVLHDTLGACGRLESQKMMDLIGWTEADESRVFKIRDQAEADGRMAELEGLDRVLALLDHDDPELARGFRERLERFSKLGETYRTVGWKVVELVEQAPMPVSSGATTA</sequence>
<organism evidence="1 3">
    <name type="scientific">Sphingosinicella microcystinivorans</name>
    <dbReference type="NCBI Taxonomy" id="335406"/>
    <lineage>
        <taxon>Bacteria</taxon>
        <taxon>Pseudomonadati</taxon>
        <taxon>Pseudomonadota</taxon>
        <taxon>Alphaproteobacteria</taxon>
        <taxon>Sphingomonadales</taxon>
        <taxon>Sphingosinicellaceae</taxon>
        <taxon>Sphingosinicella</taxon>
    </lineage>
</organism>
<evidence type="ECO:0000313" key="4">
    <source>
        <dbReference type="Proteomes" id="UP000276029"/>
    </source>
</evidence>
<dbReference type="KEGG" id="smic:SmB9_18120"/>
<gene>
    <name evidence="2" type="ORF">DFR51_0741</name>
    <name evidence="1" type="ORF">SmB9_18120</name>
</gene>
<evidence type="ECO:0000313" key="2">
    <source>
        <dbReference type="EMBL" id="RKS91188.1"/>
    </source>
</evidence>
<keyword evidence="4" id="KW-1185">Reference proteome</keyword>
<evidence type="ECO:0000313" key="1">
    <source>
        <dbReference type="EMBL" id="BBE34154.1"/>
    </source>
</evidence>
<proteinExistence type="predicted"/>
<dbReference type="Proteomes" id="UP000275727">
    <property type="component" value="Chromosome"/>
</dbReference>
<evidence type="ECO:0000313" key="3">
    <source>
        <dbReference type="Proteomes" id="UP000275727"/>
    </source>
</evidence>
<dbReference type="AlphaFoldDB" id="A0AAD1G0Y7"/>
<dbReference type="EMBL" id="AP018711">
    <property type="protein sequence ID" value="BBE34154.1"/>
    <property type="molecule type" value="Genomic_DNA"/>
</dbReference>
<dbReference type="Proteomes" id="UP000276029">
    <property type="component" value="Unassembled WGS sequence"/>
</dbReference>